<keyword evidence="3 6" id="KW-0238">DNA-binding</keyword>
<dbReference type="RefSeq" id="WP_167952535.1">
    <property type="nucleotide sequence ID" value="NZ_BAAAPQ010000038.1"/>
</dbReference>
<feature type="domain" description="HTH lysR-type" evidence="5">
    <location>
        <begin position="1"/>
        <end position="58"/>
    </location>
</feature>
<dbReference type="Pfam" id="PF00126">
    <property type="entry name" value="HTH_1"/>
    <property type="match status" value="1"/>
</dbReference>
<dbReference type="GO" id="GO:0003677">
    <property type="term" value="F:DNA binding"/>
    <property type="evidence" value="ECO:0007669"/>
    <property type="project" value="UniProtKB-KW"/>
</dbReference>
<name>A0A846S6H7_9MICO</name>
<dbReference type="Gene3D" id="3.40.190.10">
    <property type="entry name" value="Periplasmic binding protein-like II"/>
    <property type="match status" value="2"/>
</dbReference>
<dbReference type="InterPro" id="IPR005119">
    <property type="entry name" value="LysR_subst-bd"/>
</dbReference>
<dbReference type="InterPro" id="IPR036390">
    <property type="entry name" value="WH_DNA-bd_sf"/>
</dbReference>
<dbReference type="PROSITE" id="PS50931">
    <property type="entry name" value="HTH_LYSR"/>
    <property type="match status" value="1"/>
</dbReference>
<comment type="caution">
    <text evidence="6">The sequence shown here is derived from an EMBL/GenBank/DDBJ whole genome shotgun (WGS) entry which is preliminary data.</text>
</comment>
<dbReference type="EMBL" id="JAATJN010000001">
    <property type="protein sequence ID" value="NJC58653.1"/>
    <property type="molecule type" value="Genomic_DNA"/>
</dbReference>
<keyword evidence="4" id="KW-0804">Transcription</keyword>
<reference evidence="6 7" key="1">
    <citation type="submission" date="2020-03" db="EMBL/GenBank/DDBJ databases">
        <title>Sequencing the genomes of 1000 actinobacteria strains.</title>
        <authorList>
            <person name="Klenk H.-P."/>
        </authorList>
    </citation>
    <scope>NUCLEOTIDE SEQUENCE [LARGE SCALE GENOMIC DNA]</scope>
    <source>
        <strain evidence="6 7">DSM 18964</strain>
    </source>
</reference>
<comment type="similarity">
    <text evidence="1">Belongs to the LysR transcriptional regulatory family.</text>
</comment>
<dbReference type="PANTHER" id="PTHR30346">
    <property type="entry name" value="TRANSCRIPTIONAL DUAL REGULATOR HCAR-RELATED"/>
    <property type="match status" value="1"/>
</dbReference>
<evidence type="ECO:0000256" key="4">
    <source>
        <dbReference type="ARBA" id="ARBA00023163"/>
    </source>
</evidence>
<dbReference type="AlphaFoldDB" id="A0A846S6H7"/>
<dbReference type="Pfam" id="PF03466">
    <property type="entry name" value="LysR_substrate"/>
    <property type="match status" value="1"/>
</dbReference>
<dbReference type="GO" id="GO:0003700">
    <property type="term" value="F:DNA-binding transcription factor activity"/>
    <property type="evidence" value="ECO:0007669"/>
    <property type="project" value="InterPro"/>
</dbReference>
<dbReference type="GO" id="GO:0032993">
    <property type="term" value="C:protein-DNA complex"/>
    <property type="evidence" value="ECO:0007669"/>
    <property type="project" value="TreeGrafter"/>
</dbReference>
<sequence length="295" mass="31821">MDPRHLELLRRLDELGSVTAVAEATFRTPSAVSQQLKQATKELDHTLVEAEGRGLKLTAAGRMLADGGRNVASAIARVQADWEDYLGGTSGDVRIAGLPSALTYLIPAALQELRETSPGIVLTTVDVDLAEHEFAGMTSDVDIVVAHSLVSERPAGTEGLTVVSLTREHIDVAMSDDHPLARREELIPGDLVDARWIGVPEGYPFAAIMASIEQVTGRELEVTQRIRDNRLIEAIVASSDQLALLPRLTTPRNAGLALVPLTGVTTARWVVAVMRPETAERAAVKRVLNALRQEP</sequence>
<dbReference type="SUPFAM" id="SSF46785">
    <property type="entry name" value="Winged helix' DNA-binding domain"/>
    <property type="match status" value="1"/>
</dbReference>
<dbReference type="SUPFAM" id="SSF53850">
    <property type="entry name" value="Periplasmic binding protein-like II"/>
    <property type="match status" value="1"/>
</dbReference>
<dbReference type="InterPro" id="IPR000847">
    <property type="entry name" value="LysR_HTH_N"/>
</dbReference>
<evidence type="ECO:0000256" key="3">
    <source>
        <dbReference type="ARBA" id="ARBA00023125"/>
    </source>
</evidence>
<keyword evidence="7" id="KW-1185">Reference proteome</keyword>
<protein>
    <submittedName>
        <fullName evidence="6">DNA-binding transcriptional LysR family regulator</fullName>
    </submittedName>
</protein>
<proteinExistence type="inferred from homology"/>
<organism evidence="6 7">
    <name type="scientific">Brevibacterium marinum</name>
    <dbReference type="NCBI Taxonomy" id="418643"/>
    <lineage>
        <taxon>Bacteria</taxon>
        <taxon>Bacillati</taxon>
        <taxon>Actinomycetota</taxon>
        <taxon>Actinomycetes</taxon>
        <taxon>Micrococcales</taxon>
        <taxon>Brevibacteriaceae</taxon>
        <taxon>Brevibacterium</taxon>
    </lineage>
</organism>
<evidence type="ECO:0000256" key="1">
    <source>
        <dbReference type="ARBA" id="ARBA00009437"/>
    </source>
</evidence>
<keyword evidence="2" id="KW-0805">Transcription regulation</keyword>
<evidence type="ECO:0000259" key="5">
    <source>
        <dbReference type="PROSITE" id="PS50931"/>
    </source>
</evidence>
<evidence type="ECO:0000313" key="6">
    <source>
        <dbReference type="EMBL" id="NJC58653.1"/>
    </source>
</evidence>
<accession>A0A846S6H7</accession>
<evidence type="ECO:0000256" key="2">
    <source>
        <dbReference type="ARBA" id="ARBA00023015"/>
    </source>
</evidence>
<gene>
    <name evidence="6" type="ORF">BKA07_003688</name>
</gene>
<dbReference type="PANTHER" id="PTHR30346:SF29">
    <property type="entry name" value="LYSR SUBSTRATE-BINDING"/>
    <property type="match status" value="1"/>
</dbReference>
<evidence type="ECO:0000313" key="7">
    <source>
        <dbReference type="Proteomes" id="UP000576792"/>
    </source>
</evidence>
<dbReference type="InterPro" id="IPR036388">
    <property type="entry name" value="WH-like_DNA-bd_sf"/>
</dbReference>
<dbReference type="Gene3D" id="1.10.10.10">
    <property type="entry name" value="Winged helix-like DNA-binding domain superfamily/Winged helix DNA-binding domain"/>
    <property type="match status" value="1"/>
</dbReference>
<dbReference type="Proteomes" id="UP000576792">
    <property type="component" value="Unassembled WGS sequence"/>
</dbReference>